<feature type="compositionally biased region" description="Low complexity" evidence="1">
    <location>
        <begin position="289"/>
        <end position="302"/>
    </location>
</feature>
<feature type="compositionally biased region" description="Basic and acidic residues" evidence="1">
    <location>
        <begin position="230"/>
        <end position="239"/>
    </location>
</feature>
<evidence type="ECO:0000259" key="3">
    <source>
        <dbReference type="PROSITE" id="PS51178"/>
    </source>
</evidence>
<organism evidence="4 5">
    <name type="scientific">Streptomyces actuosus</name>
    <dbReference type="NCBI Taxonomy" id="1885"/>
    <lineage>
        <taxon>Bacteria</taxon>
        <taxon>Bacillati</taxon>
        <taxon>Actinomycetota</taxon>
        <taxon>Actinomycetes</taxon>
        <taxon>Kitasatosporales</taxon>
        <taxon>Streptomycetaceae</taxon>
        <taxon>Streptomyces</taxon>
    </lineage>
</organism>
<dbReference type="SUPFAM" id="SSF47090">
    <property type="entry name" value="PGBD-like"/>
    <property type="match status" value="2"/>
</dbReference>
<dbReference type="CDD" id="cd06577">
    <property type="entry name" value="PASTA_pknB"/>
    <property type="match status" value="1"/>
</dbReference>
<dbReference type="EMBL" id="JAFFZS010000001">
    <property type="protein sequence ID" value="MBN0042531.1"/>
    <property type="molecule type" value="Genomic_DNA"/>
</dbReference>
<name>A0ABS2VHI1_STRAS</name>
<feature type="chain" id="PRO_5046584727" evidence="2">
    <location>
        <begin position="20"/>
        <end position="484"/>
    </location>
</feature>
<dbReference type="RefSeq" id="WP_205380775.1">
    <property type="nucleotide sequence ID" value="NZ_JAFFZS010000001.1"/>
</dbReference>
<sequence>MLTALGVAASMLFTLGASSCAGGRVTVKALARGATNSSPFFRAAGLAVDLIGTISALEGGSKSGATPGLYGGTRRKSSCDKGQLIKYLKENGEKAAAWAEVRGIGMQQIESYVDKLTPVLLRNDTLVENYDYDTRKKEPTPFYALLEAGVAVLIDAYGLPVVQCRCGNPLRRFDMPRDDVEVDFDADRVAGNKRGKGEKGKEWKGFDRKRIVKVEPAEKKLDAVLLVEHTEDGETKGLERPPGTSGEQDQVLKVDPGTEENAEVPDVVGKPADEAEASLREAGFGVETAAAGQGEAESAGPGRVVRQDPEPGTVALRGMTVTLYRAEEAGRPEAACAEVGVDFGAYDPLERGSTGALVGAAQCLLMAAGYDPGPVDGEFGEMTAAAALSLQSDHGLQTLGVVGPKTWTVLLSRGDTPEVRAGANGEAVTRLQRALTAALGETVVIDGDFGPATENAVRSYQSSRGLESDGVVGPQTWAALQAGR</sequence>
<dbReference type="Pfam" id="PF20568">
    <property type="entry name" value="DUF6777"/>
    <property type="match status" value="1"/>
</dbReference>
<dbReference type="Pfam" id="PF01471">
    <property type="entry name" value="PG_binding_1"/>
    <property type="match status" value="2"/>
</dbReference>
<evidence type="ECO:0000256" key="2">
    <source>
        <dbReference type="SAM" id="SignalP"/>
    </source>
</evidence>
<dbReference type="Pfam" id="PF03793">
    <property type="entry name" value="PASTA"/>
    <property type="match status" value="1"/>
</dbReference>
<dbReference type="Gene3D" id="1.10.101.10">
    <property type="entry name" value="PGBD-like superfamily/PGBD"/>
    <property type="match status" value="2"/>
</dbReference>
<evidence type="ECO:0000313" key="4">
    <source>
        <dbReference type="EMBL" id="MBN0042531.1"/>
    </source>
</evidence>
<dbReference type="Proteomes" id="UP000788262">
    <property type="component" value="Unassembled WGS sequence"/>
</dbReference>
<gene>
    <name evidence="4" type="ORF">JS756_00065</name>
</gene>
<dbReference type="InterPro" id="IPR036366">
    <property type="entry name" value="PGBDSf"/>
</dbReference>
<feature type="region of interest" description="Disordered" evidence="1">
    <location>
        <begin position="289"/>
        <end position="310"/>
    </location>
</feature>
<dbReference type="InterPro" id="IPR002477">
    <property type="entry name" value="Peptidoglycan-bd-like"/>
</dbReference>
<dbReference type="InterPro" id="IPR036365">
    <property type="entry name" value="PGBD-like_sf"/>
</dbReference>
<keyword evidence="2" id="KW-0732">Signal</keyword>
<dbReference type="InterPro" id="IPR005543">
    <property type="entry name" value="PASTA_dom"/>
</dbReference>
<protein>
    <submittedName>
        <fullName evidence="4">Peptidoglycan-binding protein</fullName>
    </submittedName>
</protein>
<proteinExistence type="predicted"/>
<evidence type="ECO:0000256" key="1">
    <source>
        <dbReference type="SAM" id="MobiDB-lite"/>
    </source>
</evidence>
<dbReference type="SMART" id="SM00740">
    <property type="entry name" value="PASTA"/>
    <property type="match status" value="1"/>
</dbReference>
<comment type="caution">
    <text evidence="4">The sequence shown here is derived from an EMBL/GenBank/DDBJ whole genome shotgun (WGS) entry which is preliminary data.</text>
</comment>
<evidence type="ECO:0000313" key="5">
    <source>
        <dbReference type="Proteomes" id="UP000788262"/>
    </source>
</evidence>
<dbReference type="SUPFAM" id="SSF54184">
    <property type="entry name" value="Penicillin-binding protein 2x (pbp-2x), c-terminal domain"/>
    <property type="match status" value="1"/>
</dbReference>
<dbReference type="PROSITE" id="PS51178">
    <property type="entry name" value="PASTA"/>
    <property type="match status" value="1"/>
</dbReference>
<dbReference type="InterPro" id="IPR046704">
    <property type="entry name" value="DUF6777"/>
</dbReference>
<feature type="domain" description="PASTA" evidence="3">
    <location>
        <begin position="258"/>
        <end position="327"/>
    </location>
</feature>
<reference evidence="4 5" key="1">
    <citation type="submission" date="2021-02" db="EMBL/GenBank/DDBJ databases">
        <title>Whole genome sequencing of Streptomyces actuosus VRA1.</title>
        <authorList>
            <person name="Sen G."/>
            <person name="Sen A."/>
        </authorList>
    </citation>
    <scope>NUCLEOTIDE SEQUENCE [LARGE SCALE GENOMIC DNA]</scope>
    <source>
        <strain evidence="4 5">VRA1</strain>
    </source>
</reference>
<accession>A0ABS2VHI1</accession>
<feature type="region of interest" description="Disordered" evidence="1">
    <location>
        <begin position="230"/>
        <end position="270"/>
    </location>
</feature>
<dbReference type="Gene3D" id="3.30.10.20">
    <property type="match status" value="1"/>
</dbReference>
<keyword evidence="5" id="KW-1185">Reference proteome</keyword>
<feature type="signal peptide" evidence="2">
    <location>
        <begin position="1"/>
        <end position="19"/>
    </location>
</feature>